<reference evidence="2 3" key="1">
    <citation type="submission" date="2016-10" db="EMBL/GenBank/DDBJ databases">
        <authorList>
            <person name="de Groot N.N."/>
        </authorList>
    </citation>
    <scope>NUCLEOTIDE SEQUENCE [LARGE SCALE GENOMIC DNA]</scope>
    <source>
        <strain evidence="2 3">DSM 27375</strain>
    </source>
</reference>
<dbReference type="OrthoDB" id="7875768at2"/>
<dbReference type="EMBL" id="FNBL01000002">
    <property type="protein sequence ID" value="SDF04779.1"/>
    <property type="molecule type" value="Genomic_DNA"/>
</dbReference>
<dbReference type="Proteomes" id="UP000182284">
    <property type="component" value="Unassembled WGS sequence"/>
</dbReference>
<accession>A0A1G7HXF8</accession>
<proteinExistence type="predicted"/>
<gene>
    <name evidence="2" type="ORF">SAMN04488117_102102</name>
</gene>
<name>A0A1G7HXF8_9RHOB</name>
<dbReference type="RefSeq" id="WP_074641729.1">
    <property type="nucleotide sequence ID" value="NZ_FNBL01000002.1"/>
</dbReference>
<feature type="region of interest" description="Disordered" evidence="1">
    <location>
        <begin position="18"/>
        <end position="49"/>
    </location>
</feature>
<evidence type="ECO:0000313" key="3">
    <source>
        <dbReference type="Proteomes" id="UP000182284"/>
    </source>
</evidence>
<sequence length="358" mass="38940">MSDPMTNMDAEDVLASIRRLVAETHSHHGGPSGGSQSAAQVEAPVRSQGPAALILTPDFRVAQDPVQPQDIGPSEGEVAAEAVAQPKTDTQPLILSMDQAVSLPGDAQKTPEENLTEAQAPHLLTEAQAPNLELETLVAQEIADEIEDAAQEADWAARFDDTPDVEAAAHVSRLTLEQRIAELETAVGAQSYEWEPDGSEDLEAEIPRSMPRAFAEPGARVLHFRVPQEDDPAMSPSDQGHDHHDHHDHIDDAEVIEETPAAPTAAAIDDFPPTQEAEIEDMAAAEEVAADPDPSLEEELALAGYADEDMMDEEALRELVAQVIREELQGAMGERITRNVRRLVRREVQRALTLREFE</sequence>
<evidence type="ECO:0000256" key="1">
    <source>
        <dbReference type="SAM" id="MobiDB-lite"/>
    </source>
</evidence>
<protein>
    <submittedName>
        <fullName evidence="2">Uncharacterized protein</fullName>
    </submittedName>
</protein>
<evidence type="ECO:0000313" key="2">
    <source>
        <dbReference type="EMBL" id="SDF04779.1"/>
    </source>
</evidence>
<organism evidence="2 3">
    <name type="scientific">Celeribacter baekdonensis</name>
    <dbReference type="NCBI Taxonomy" id="875171"/>
    <lineage>
        <taxon>Bacteria</taxon>
        <taxon>Pseudomonadati</taxon>
        <taxon>Pseudomonadota</taxon>
        <taxon>Alphaproteobacteria</taxon>
        <taxon>Rhodobacterales</taxon>
        <taxon>Roseobacteraceae</taxon>
        <taxon>Celeribacter</taxon>
    </lineage>
</organism>
<dbReference type="AlphaFoldDB" id="A0A1G7HXF8"/>